<name>X0Y8Y2_9ZZZZ</name>
<proteinExistence type="predicted"/>
<sequence>MDNSLRWDEPLARVKVENLPEYERVDTERVNSEQRPTKDDYDRYIYLIEVMKKYNYDEETLYEKIPFKIKDVVFNSILYEANKALLKIADILGNDRNEIETWIQRTKQNYIRYFCPDEPSNLLLFDYDLIAEKNIVKKTVASLVSLCTDLLSQKQAKELASWMKHSHMCRENCVHEHPVITSISVDDLQFNPLNYWRGPVWININWMLHQGLRNYGFIEEAKNLKKSIIDLVAEHGFYEYFNP</sequence>
<protein>
    <recommendedName>
        <fullName evidence="1">Mannosylglycerate hydrolase MGH1-like glycoside hydrolase domain-containing protein</fullName>
    </recommendedName>
</protein>
<comment type="caution">
    <text evidence="2">The sequence shown here is derived from an EMBL/GenBank/DDBJ whole genome shotgun (WGS) entry which is preliminary data.</text>
</comment>
<dbReference type="EMBL" id="BARS01040215">
    <property type="protein sequence ID" value="GAG33326.1"/>
    <property type="molecule type" value="Genomic_DNA"/>
</dbReference>
<accession>X0Y8Y2</accession>
<reference evidence="2" key="1">
    <citation type="journal article" date="2014" name="Front. Microbiol.">
        <title>High frequency of phylogenetically diverse reductive dehalogenase-homologous genes in deep subseafloor sedimentary metagenomes.</title>
        <authorList>
            <person name="Kawai M."/>
            <person name="Futagami T."/>
            <person name="Toyoda A."/>
            <person name="Takaki Y."/>
            <person name="Nishi S."/>
            <person name="Hori S."/>
            <person name="Arai W."/>
            <person name="Tsubouchi T."/>
            <person name="Morono Y."/>
            <person name="Uchiyama I."/>
            <person name="Ito T."/>
            <person name="Fujiyama A."/>
            <person name="Inagaki F."/>
            <person name="Takami H."/>
        </authorList>
    </citation>
    <scope>NUCLEOTIDE SEQUENCE</scope>
    <source>
        <strain evidence="2">Expedition CK06-06</strain>
    </source>
</reference>
<evidence type="ECO:0000259" key="1">
    <source>
        <dbReference type="Pfam" id="PF22422"/>
    </source>
</evidence>
<feature type="domain" description="Mannosylglycerate hydrolase MGH1-like glycoside hydrolase" evidence="1">
    <location>
        <begin position="1"/>
        <end position="243"/>
    </location>
</feature>
<dbReference type="InterPro" id="IPR012341">
    <property type="entry name" value="6hp_glycosidase-like_sf"/>
</dbReference>
<dbReference type="InterPro" id="IPR008928">
    <property type="entry name" value="6-hairpin_glycosidase_sf"/>
</dbReference>
<dbReference type="InterPro" id="IPR054491">
    <property type="entry name" value="MGH1-like_GH"/>
</dbReference>
<gene>
    <name evidence="2" type="ORF">S01H1_61343</name>
</gene>
<dbReference type="Gene3D" id="1.50.10.10">
    <property type="match status" value="1"/>
</dbReference>
<dbReference type="AlphaFoldDB" id="X0Y8Y2"/>
<dbReference type="GO" id="GO:0005975">
    <property type="term" value="P:carbohydrate metabolic process"/>
    <property type="evidence" value="ECO:0007669"/>
    <property type="project" value="InterPro"/>
</dbReference>
<evidence type="ECO:0000313" key="2">
    <source>
        <dbReference type="EMBL" id="GAG33326.1"/>
    </source>
</evidence>
<dbReference type="SUPFAM" id="SSF48208">
    <property type="entry name" value="Six-hairpin glycosidases"/>
    <property type="match status" value="1"/>
</dbReference>
<dbReference type="Pfam" id="PF22422">
    <property type="entry name" value="MGH1-like_GH"/>
    <property type="match status" value="1"/>
</dbReference>
<organism evidence="2">
    <name type="scientific">marine sediment metagenome</name>
    <dbReference type="NCBI Taxonomy" id="412755"/>
    <lineage>
        <taxon>unclassified sequences</taxon>
        <taxon>metagenomes</taxon>
        <taxon>ecological metagenomes</taxon>
    </lineage>
</organism>
<feature type="non-terminal residue" evidence="2">
    <location>
        <position position="243"/>
    </location>
</feature>